<sequence length="58" mass="6429">DPQLDPLHSGYFRDSDGMKPTTTEVLPAPKANIEMVQCRLSLEGQMEARQGLTSLDCH</sequence>
<gene>
    <name evidence="2" type="ORF">JOQ06_028299</name>
</gene>
<evidence type="ECO:0000313" key="2">
    <source>
        <dbReference type="EMBL" id="KAJ4938833.1"/>
    </source>
</evidence>
<dbReference type="EMBL" id="JAPTMU010000008">
    <property type="protein sequence ID" value="KAJ4938833.1"/>
    <property type="molecule type" value="Genomic_DNA"/>
</dbReference>
<dbReference type="Proteomes" id="UP001219934">
    <property type="component" value="Unassembled WGS sequence"/>
</dbReference>
<evidence type="ECO:0000313" key="3">
    <source>
        <dbReference type="Proteomes" id="UP001219934"/>
    </source>
</evidence>
<feature type="region of interest" description="Disordered" evidence="1">
    <location>
        <begin position="1"/>
        <end position="21"/>
    </location>
</feature>
<evidence type="ECO:0000256" key="1">
    <source>
        <dbReference type="SAM" id="MobiDB-lite"/>
    </source>
</evidence>
<protein>
    <submittedName>
        <fullName evidence="2">Uncharacterized protein</fullName>
    </submittedName>
</protein>
<dbReference type="AlphaFoldDB" id="A0AAD6FMC4"/>
<name>A0AAD6FMC4_9TELE</name>
<reference evidence="2" key="1">
    <citation type="submission" date="2022-11" db="EMBL/GenBank/DDBJ databases">
        <title>Chromosome-level genome of Pogonophryne albipinna.</title>
        <authorList>
            <person name="Jo E."/>
        </authorList>
    </citation>
    <scope>NUCLEOTIDE SEQUENCE</scope>
    <source>
        <strain evidence="2">SGF0006</strain>
        <tissue evidence="2">Muscle</tissue>
    </source>
</reference>
<feature type="non-terminal residue" evidence="2">
    <location>
        <position position="58"/>
    </location>
</feature>
<proteinExistence type="predicted"/>
<comment type="caution">
    <text evidence="2">The sequence shown here is derived from an EMBL/GenBank/DDBJ whole genome shotgun (WGS) entry which is preliminary data.</text>
</comment>
<accession>A0AAD6FMC4</accession>
<organism evidence="2 3">
    <name type="scientific">Pogonophryne albipinna</name>
    <dbReference type="NCBI Taxonomy" id="1090488"/>
    <lineage>
        <taxon>Eukaryota</taxon>
        <taxon>Metazoa</taxon>
        <taxon>Chordata</taxon>
        <taxon>Craniata</taxon>
        <taxon>Vertebrata</taxon>
        <taxon>Euteleostomi</taxon>
        <taxon>Actinopterygii</taxon>
        <taxon>Neopterygii</taxon>
        <taxon>Teleostei</taxon>
        <taxon>Neoteleostei</taxon>
        <taxon>Acanthomorphata</taxon>
        <taxon>Eupercaria</taxon>
        <taxon>Perciformes</taxon>
        <taxon>Notothenioidei</taxon>
        <taxon>Pogonophryne</taxon>
    </lineage>
</organism>
<keyword evidence="3" id="KW-1185">Reference proteome</keyword>